<dbReference type="GO" id="GO:0016787">
    <property type="term" value="F:hydrolase activity"/>
    <property type="evidence" value="ECO:0007669"/>
    <property type="project" value="UniProtKB-KW"/>
</dbReference>
<keyword evidence="6" id="KW-1185">Reference proteome</keyword>
<comment type="similarity">
    <text evidence="4">Belongs to the HepT RNase toxin family.</text>
</comment>
<dbReference type="InterPro" id="IPR008201">
    <property type="entry name" value="HepT-like"/>
</dbReference>
<evidence type="ECO:0000256" key="2">
    <source>
        <dbReference type="ARBA" id="ARBA00022722"/>
    </source>
</evidence>
<dbReference type="Pfam" id="PF01934">
    <property type="entry name" value="HepT-like"/>
    <property type="match status" value="1"/>
</dbReference>
<dbReference type="AlphaFoldDB" id="A0A345PIN2"/>
<dbReference type="Proteomes" id="UP000253908">
    <property type="component" value="Chromosome"/>
</dbReference>
<proteinExistence type="inferred from homology"/>
<dbReference type="Gene3D" id="1.20.120.580">
    <property type="entry name" value="bsu32300-like"/>
    <property type="match status" value="1"/>
</dbReference>
<accession>A0A345PIN2</accession>
<evidence type="ECO:0000256" key="1">
    <source>
        <dbReference type="ARBA" id="ARBA00022649"/>
    </source>
</evidence>
<name>A0A345PIN2_9BACI</name>
<dbReference type="RefSeq" id="WP_114917148.1">
    <property type="nucleotide sequence ID" value="NZ_CP024848.1"/>
</dbReference>
<organism evidence="5 6">
    <name type="scientific">Oceanobacillus zhaokaii</name>
    <dbReference type="NCBI Taxonomy" id="2052660"/>
    <lineage>
        <taxon>Bacteria</taxon>
        <taxon>Bacillati</taxon>
        <taxon>Bacillota</taxon>
        <taxon>Bacilli</taxon>
        <taxon>Bacillales</taxon>
        <taxon>Bacillaceae</taxon>
        <taxon>Oceanobacillus</taxon>
    </lineage>
</organism>
<evidence type="ECO:0000313" key="6">
    <source>
        <dbReference type="Proteomes" id="UP000253908"/>
    </source>
</evidence>
<evidence type="ECO:0000256" key="3">
    <source>
        <dbReference type="ARBA" id="ARBA00022801"/>
    </source>
</evidence>
<reference evidence="6" key="1">
    <citation type="submission" date="2017-11" db="EMBL/GenBank/DDBJ databases">
        <authorList>
            <person name="Zhu W."/>
        </authorList>
    </citation>
    <scope>NUCLEOTIDE SEQUENCE [LARGE SCALE GENOMIC DNA]</scope>
    <source>
        <strain evidence="6">160</strain>
    </source>
</reference>
<keyword evidence="2" id="KW-0540">Nuclease</keyword>
<evidence type="ECO:0000313" key="5">
    <source>
        <dbReference type="EMBL" id="AXI09862.1"/>
    </source>
</evidence>
<dbReference type="OrthoDB" id="2375467at2"/>
<sequence>MYFVDQSNIEETLLYMEKILDEVSRNNQFDSFKEKLSLERMIHMLIESIIDAGNMMIDGFIMRDPGGYEDIIDILVDEKVIPAEEEADYKTFIRLRKALIHEYRTIDHTMLRDVMLEKKETLQQFSVHVRSYLKNALEVANAFSNE</sequence>
<keyword evidence="3" id="KW-0378">Hydrolase</keyword>
<evidence type="ECO:0000256" key="4">
    <source>
        <dbReference type="ARBA" id="ARBA00024207"/>
    </source>
</evidence>
<dbReference type="InterPro" id="IPR037038">
    <property type="entry name" value="HepT-like_sf"/>
</dbReference>
<dbReference type="GO" id="GO:0004540">
    <property type="term" value="F:RNA nuclease activity"/>
    <property type="evidence" value="ECO:0007669"/>
    <property type="project" value="InterPro"/>
</dbReference>
<dbReference type="InterPro" id="IPR052379">
    <property type="entry name" value="Type_VII_TA_RNase"/>
</dbReference>
<dbReference type="PANTHER" id="PTHR33397">
    <property type="entry name" value="UPF0331 PROTEIN YUTE"/>
    <property type="match status" value="1"/>
</dbReference>
<dbReference type="GO" id="GO:0110001">
    <property type="term" value="C:toxin-antitoxin complex"/>
    <property type="evidence" value="ECO:0007669"/>
    <property type="project" value="InterPro"/>
</dbReference>
<dbReference type="PANTHER" id="PTHR33397:SF5">
    <property type="entry name" value="RNASE YUTE-RELATED"/>
    <property type="match status" value="1"/>
</dbReference>
<dbReference type="KEGG" id="ocn:CUC15_13405"/>
<keyword evidence="1" id="KW-1277">Toxin-antitoxin system</keyword>
<gene>
    <name evidence="5" type="ORF">CUC15_13405</name>
</gene>
<protein>
    <submittedName>
        <fullName evidence="5">DUF86 domain-containing protein</fullName>
    </submittedName>
</protein>
<dbReference type="EMBL" id="CP024848">
    <property type="protein sequence ID" value="AXI09862.1"/>
    <property type="molecule type" value="Genomic_DNA"/>
</dbReference>